<dbReference type="AlphaFoldDB" id="A0A6J1BVN6"/>
<dbReference type="RefSeq" id="XP_022132223.1">
    <property type="nucleotide sequence ID" value="XM_022276531.1"/>
</dbReference>
<reference evidence="3" key="1">
    <citation type="submission" date="2025-08" db="UniProtKB">
        <authorList>
            <consortium name="RefSeq"/>
        </authorList>
    </citation>
    <scope>IDENTIFICATION</scope>
    <source>
        <strain evidence="3">OHB3-1</strain>
    </source>
</reference>
<evidence type="ECO:0000313" key="2">
    <source>
        <dbReference type="Proteomes" id="UP000504603"/>
    </source>
</evidence>
<dbReference type="Proteomes" id="UP000504603">
    <property type="component" value="Unplaced"/>
</dbReference>
<dbReference type="OrthoDB" id="1927611at2759"/>
<protein>
    <submittedName>
        <fullName evidence="3">Uncharacterized protein LOC111005138</fullName>
    </submittedName>
</protein>
<evidence type="ECO:0000313" key="3">
    <source>
        <dbReference type="RefSeq" id="XP_022132223.1"/>
    </source>
</evidence>
<dbReference type="KEGG" id="mcha:111005138"/>
<accession>A0A6J1BVN6</accession>
<gene>
    <name evidence="3" type="primary">LOC111005138</name>
</gene>
<dbReference type="PANTHER" id="PTHR33735">
    <property type="entry name" value="EXPRESSED PROTEIN"/>
    <property type="match status" value="1"/>
</dbReference>
<organism evidence="2 3">
    <name type="scientific">Momordica charantia</name>
    <name type="common">Bitter gourd</name>
    <name type="synonym">Balsam pear</name>
    <dbReference type="NCBI Taxonomy" id="3673"/>
    <lineage>
        <taxon>Eukaryota</taxon>
        <taxon>Viridiplantae</taxon>
        <taxon>Streptophyta</taxon>
        <taxon>Embryophyta</taxon>
        <taxon>Tracheophyta</taxon>
        <taxon>Spermatophyta</taxon>
        <taxon>Magnoliopsida</taxon>
        <taxon>eudicotyledons</taxon>
        <taxon>Gunneridae</taxon>
        <taxon>Pentapetalae</taxon>
        <taxon>rosids</taxon>
        <taxon>fabids</taxon>
        <taxon>Cucurbitales</taxon>
        <taxon>Cucurbitaceae</taxon>
        <taxon>Momordiceae</taxon>
        <taxon>Momordica</taxon>
    </lineage>
</organism>
<proteinExistence type="predicted"/>
<dbReference type="PANTHER" id="PTHR33735:SF14">
    <property type="entry name" value="PHAGE CAPSID SCAFFOLDING PROTEIN (GPO) SERINE PEPTIDASE"/>
    <property type="match status" value="1"/>
</dbReference>
<name>A0A6J1BVN6_MOMCH</name>
<dbReference type="GeneID" id="111005138"/>
<evidence type="ECO:0000256" key="1">
    <source>
        <dbReference type="SAM" id="MobiDB-lite"/>
    </source>
</evidence>
<keyword evidence="2" id="KW-1185">Reference proteome</keyword>
<sequence>MSIVSVCSSRPSCLRHGSKINLSDHDQKLPFASTNIDLRKRSSCHLTIISQYRHRMAIYSGEGLGFPSLPDLPRQVPWPLWMLGMLISAILPFGGNKLWPFLILNQNVDKVVDAVEEVAEMVETAAEGVEKVAEEVAEHLPQGGQLQKAALFLENAAKTLSKDAHVAEQIVHKIEEVEDKVISSFKKNGETKEEEDAQQKKDQK</sequence>
<feature type="region of interest" description="Disordered" evidence="1">
    <location>
        <begin position="185"/>
        <end position="204"/>
    </location>
</feature>